<name>A0ABQ9E504_TEGGR</name>
<comment type="subunit">
    <text evidence="3 12">Monomer.</text>
</comment>
<evidence type="ECO:0000256" key="2">
    <source>
        <dbReference type="ARBA" id="ARBA00010168"/>
    </source>
</evidence>
<evidence type="ECO:0000256" key="12">
    <source>
        <dbReference type="RuleBase" id="RU367085"/>
    </source>
</evidence>
<evidence type="ECO:0000256" key="1">
    <source>
        <dbReference type="ARBA" id="ARBA00001936"/>
    </source>
</evidence>
<evidence type="ECO:0000256" key="5">
    <source>
        <dbReference type="ARBA" id="ARBA00022723"/>
    </source>
</evidence>
<feature type="domain" description="SMB" evidence="13">
    <location>
        <begin position="1"/>
        <end position="42"/>
    </location>
</feature>
<evidence type="ECO:0000256" key="9">
    <source>
        <dbReference type="ARBA" id="ARBA00023157"/>
    </source>
</evidence>
<comment type="cofactor">
    <cofactor evidence="1 12">
        <name>Mn(2+)</name>
        <dbReference type="ChEBI" id="CHEBI:29035"/>
    </cofactor>
</comment>
<dbReference type="InterPro" id="IPR001212">
    <property type="entry name" value="Somatomedin_B_dom"/>
</dbReference>
<keyword evidence="16" id="KW-1185">Reference proteome</keyword>
<evidence type="ECO:0000256" key="7">
    <source>
        <dbReference type="ARBA" id="ARBA00022801"/>
    </source>
</evidence>
<dbReference type="SUPFAM" id="SSF142877">
    <property type="entry name" value="EndoU-like"/>
    <property type="match status" value="1"/>
</dbReference>
<dbReference type="Pfam" id="PF01033">
    <property type="entry name" value="Somatomedin_B"/>
    <property type="match status" value="1"/>
</dbReference>
<protein>
    <recommendedName>
        <fullName evidence="12">Uridylate-specific endoribonuclease</fullName>
        <ecNumber evidence="12">4.6.1.-</ecNumber>
    </recommendedName>
</protein>
<dbReference type="InterPro" id="IPR039787">
    <property type="entry name" value="ENDOU"/>
</dbReference>
<feature type="domain" description="SMB" evidence="13">
    <location>
        <begin position="51"/>
        <end position="75"/>
    </location>
</feature>
<evidence type="ECO:0000313" key="16">
    <source>
        <dbReference type="Proteomes" id="UP001217089"/>
    </source>
</evidence>
<dbReference type="PROSITE" id="PS00524">
    <property type="entry name" value="SMB_1"/>
    <property type="match status" value="2"/>
</dbReference>
<evidence type="ECO:0000313" key="15">
    <source>
        <dbReference type="EMBL" id="KAJ8300499.1"/>
    </source>
</evidence>
<feature type="domain" description="EndoU" evidence="14">
    <location>
        <begin position="59"/>
        <end position="320"/>
    </location>
</feature>
<keyword evidence="8 12" id="KW-0694">RNA-binding</keyword>
<dbReference type="InterPro" id="IPR037227">
    <property type="entry name" value="EndoU-like"/>
</dbReference>
<dbReference type="Proteomes" id="UP001217089">
    <property type="component" value="Unassembled WGS sequence"/>
</dbReference>
<dbReference type="EC" id="4.6.1.-" evidence="12"/>
<keyword evidence="10 12" id="KW-0464">Manganese</keyword>
<dbReference type="CDD" id="cd21159">
    <property type="entry name" value="XendoU"/>
    <property type="match status" value="1"/>
</dbReference>
<feature type="non-terminal residue" evidence="15">
    <location>
        <position position="1"/>
    </location>
</feature>
<dbReference type="EMBL" id="JARBDR010000919">
    <property type="protein sequence ID" value="KAJ8300499.1"/>
    <property type="molecule type" value="Genomic_DNA"/>
</dbReference>
<comment type="catalytic activity">
    <reaction evidence="12">
        <text>ribonucleotidyl-uridine-RNA = a 5'-end dephospho-uridine-RNA + a 3'-end 2',3'-cyclophospho-ribonucleotide-RNA</text>
        <dbReference type="Rhea" id="RHEA:67792"/>
        <dbReference type="Rhea" id="RHEA-COMP:10464"/>
        <dbReference type="Rhea" id="RHEA-COMP:17354"/>
        <dbReference type="Rhea" id="RHEA-COMP:17356"/>
        <dbReference type="ChEBI" id="CHEBI:83064"/>
        <dbReference type="ChEBI" id="CHEBI:173117"/>
        <dbReference type="ChEBI" id="CHEBI:173224"/>
    </reaction>
</comment>
<evidence type="ECO:0000256" key="3">
    <source>
        <dbReference type="ARBA" id="ARBA00011245"/>
    </source>
</evidence>
<dbReference type="SUPFAM" id="SSF90188">
    <property type="entry name" value="Somatomedin B domain"/>
    <property type="match status" value="2"/>
</dbReference>
<dbReference type="SMART" id="SM00201">
    <property type="entry name" value="SO"/>
    <property type="match status" value="2"/>
</dbReference>
<evidence type="ECO:0000256" key="6">
    <source>
        <dbReference type="ARBA" id="ARBA00022759"/>
    </source>
</evidence>
<evidence type="ECO:0000256" key="8">
    <source>
        <dbReference type="ARBA" id="ARBA00022884"/>
    </source>
</evidence>
<evidence type="ECO:0000256" key="10">
    <source>
        <dbReference type="ARBA" id="ARBA00023211"/>
    </source>
</evidence>
<comment type="caution">
    <text evidence="15">The sequence shown here is derived from an EMBL/GenBank/DDBJ whole genome shotgun (WGS) entry which is preliminary data.</text>
</comment>
<dbReference type="Pfam" id="PF09412">
    <property type="entry name" value="XendoU"/>
    <property type="match status" value="1"/>
</dbReference>
<keyword evidence="4 12" id="KW-0540">Nuclease</keyword>
<keyword evidence="6 12" id="KW-0255">Endonuclease</keyword>
<keyword evidence="7 12" id="KW-0378">Hydrolase</keyword>
<dbReference type="PANTHER" id="PTHR12439:SF42">
    <property type="entry name" value="ENDORIBONUCLEASE-RELATED"/>
    <property type="match status" value="1"/>
</dbReference>
<organism evidence="15 16">
    <name type="scientific">Tegillarca granosa</name>
    <name type="common">Malaysian cockle</name>
    <name type="synonym">Anadara granosa</name>
    <dbReference type="NCBI Taxonomy" id="220873"/>
    <lineage>
        <taxon>Eukaryota</taxon>
        <taxon>Metazoa</taxon>
        <taxon>Spiralia</taxon>
        <taxon>Lophotrochozoa</taxon>
        <taxon>Mollusca</taxon>
        <taxon>Bivalvia</taxon>
        <taxon>Autobranchia</taxon>
        <taxon>Pteriomorphia</taxon>
        <taxon>Arcoida</taxon>
        <taxon>Arcoidea</taxon>
        <taxon>Arcidae</taxon>
        <taxon>Tegillarca</taxon>
    </lineage>
</organism>
<evidence type="ECO:0000259" key="14">
    <source>
        <dbReference type="PROSITE" id="PS51959"/>
    </source>
</evidence>
<dbReference type="PANTHER" id="PTHR12439">
    <property type="entry name" value="PLACENTAL PROTEIN 11-RELATED"/>
    <property type="match status" value="1"/>
</dbReference>
<evidence type="ECO:0000256" key="11">
    <source>
        <dbReference type="ARBA" id="ARBA00023239"/>
    </source>
</evidence>
<keyword evidence="5 12" id="KW-0479">Metal-binding</keyword>
<comment type="similarity">
    <text evidence="2 12">Belongs to the ENDOU family.</text>
</comment>
<gene>
    <name evidence="15" type="ORF">KUTeg_022018</name>
</gene>
<dbReference type="PROSITE" id="PS51959">
    <property type="entry name" value="ENDOU"/>
    <property type="match status" value="1"/>
</dbReference>
<keyword evidence="9" id="KW-1015">Disulfide bond</keyword>
<reference evidence="15 16" key="1">
    <citation type="submission" date="2022-12" db="EMBL/GenBank/DDBJ databases">
        <title>Chromosome-level genome of Tegillarca granosa.</title>
        <authorList>
            <person name="Kim J."/>
        </authorList>
    </citation>
    <scope>NUCLEOTIDE SEQUENCE [LARGE SCALE GENOMIC DNA]</scope>
    <source>
        <strain evidence="15">Teg-2019</strain>
        <tissue evidence="15">Adductor muscle</tissue>
    </source>
</reference>
<accession>A0ABQ9E504</accession>
<dbReference type="PROSITE" id="PS50958">
    <property type="entry name" value="SMB_2"/>
    <property type="match status" value="2"/>
</dbReference>
<evidence type="ECO:0000256" key="4">
    <source>
        <dbReference type="ARBA" id="ARBA00022722"/>
    </source>
</evidence>
<keyword evidence="11" id="KW-0456">Lyase</keyword>
<proteinExistence type="inferred from homology"/>
<sequence length="320" mass="35958">SCTGRCGQNLNSVYTCQCNSHCVSYGDCCHDYAAKCLGGRCDANHDSTKPCQCNSHCKTYNDCCPDYDQLCGSTDNRITRITVNYQGKTTTSGTSDAASSKFFTSVDETVFLNQTNTYYKFIALLNNYNPYIGQSEYISAEEQAEINSFLDAVMQTEVMSLAYDYLLTNGYTSSKTDFQDQLMELWFNLYSRSSSSSVLDSSGFEHVLVGEQKSTVSGFHNWIQFYIEEKNNRLNYYGYISSKEPDIIAAKFEWNGKMKTKGSFFIGVSPEFDMAIYTLCAMTHPNSICSFTIQGQTIQIQTWDINHKSGLQIGSAYPIL</sequence>
<dbReference type="Gene3D" id="4.10.410.20">
    <property type="match status" value="2"/>
</dbReference>
<evidence type="ECO:0000259" key="13">
    <source>
        <dbReference type="PROSITE" id="PS50958"/>
    </source>
</evidence>
<dbReference type="InterPro" id="IPR036024">
    <property type="entry name" value="Somatomedin_B-like_dom_sf"/>
</dbReference>
<dbReference type="InterPro" id="IPR018998">
    <property type="entry name" value="EndoU_C"/>
</dbReference>